<evidence type="ECO:0000256" key="3">
    <source>
        <dbReference type="ARBA" id="ARBA00022679"/>
    </source>
</evidence>
<feature type="region of interest" description="N-terminal hotdog fold" evidence="4">
    <location>
        <begin position="775"/>
        <end position="906"/>
    </location>
</feature>
<dbReference type="Gene3D" id="1.10.1200.10">
    <property type="entry name" value="ACP-like"/>
    <property type="match status" value="1"/>
</dbReference>
<accession>A0ABM8KCM1</accession>
<dbReference type="CDD" id="cd05274">
    <property type="entry name" value="KR_FAS_SDR_x"/>
    <property type="match status" value="1"/>
</dbReference>
<feature type="domain" description="Carrier" evidence="5">
    <location>
        <begin position="1571"/>
        <end position="1648"/>
    </location>
</feature>
<dbReference type="InterPro" id="IPR050091">
    <property type="entry name" value="PKS_NRPS_Biosynth_Enz"/>
</dbReference>
<dbReference type="InterPro" id="IPR042104">
    <property type="entry name" value="PKS_dehydratase_sf"/>
</dbReference>
<dbReference type="InterPro" id="IPR049900">
    <property type="entry name" value="PKS_mFAS_DH"/>
</dbReference>
<proteinExistence type="predicted"/>
<dbReference type="InterPro" id="IPR036736">
    <property type="entry name" value="ACP-like_sf"/>
</dbReference>
<dbReference type="InterPro" id="IPR020841">
    <property type="entry name" value="PKS_Beta-ketoAc_synthase_dom"/>
</dbReference>
<dbReference type="RefSeq" id="WP_173964058.1">
    <property type="nucleotide sequence ID" value="NZ_CADCST010000036.1"/>
</dbReference>
<dbReference type="SMART" id="SM00826">
    <property type="entry name" value="PKS_DH"/>
    <property type="match status" value="1"/>
</dbReference>
<dbReference type="InterPro" id="IPR013968">
    <property type="entry name" value="PKS_KR"/>
</dbReference>
<dbReference type="InterPro" id="IPR049552">
    <property type="entry name" value="PKS_DH_N"/>
</dbReference>
<reference evidence="8 9" key="1">
    <citation type="submission" date="2020-02" db="EMBL/GenBank/DDBJ databases">
        <authorList>
            <person name="Criscuolo A."/>
        </authorList>
    </citation>
    <scope>NUCLEOTIDE SEQUENCE [LARGE SCALE GENOMIC DNA]</scope>
    <source>
        <strain evidence="8">CECT7796</strain>
    </source>
</reference>
<dbReference type="EMBL" id="CADCST010000036">
    <property type="protein sequence ID" value="CAA9194245.1"/>
    <property type="molecule type" value="Genomic_DNA"/>
</dbReference>
<dbReference type="InterPro" id="IPR009081">
    <property type="entry name" value="PP-bd_ACP"/>
</dbReference>
<dbReference type="InterPro" id="IPR020807">
    <property type="entry name" value="PKS_DH"/>
</dbReference>
<dbReference type="InterPro" id="IPR049551">
    <property type="entry name" value="PKS_DH_C"/>
</dbReference>
<feature type="active site" description="Proton donor; for dehydratase activity" evidence="4">
    <location>
        <position position="979"/>
    </location>
</feature>
<evidence type="ECO:0000259" key="5">
    <source>
        <dbReference type="PROSITE" id="PS50075"/>
    </source>
</evidence>
<dbReference type="Pfam" id="PF21089">
    <property type="entry name" value="PKS_DH_N"/>
    <property type="match status" value="1"/>
</dbReference>
<dbReference type="Gene3D" id="3.10.129.110">
    <property type="entry name" value="Polyketide synthase dehydratase"/>
    <property type="match status" value="1"/>
</dbReference>
<evidence type="ECO:0000259" key="6">
    <source>
        <dbReference type="PROSITE" id="PS52004"/>
    </source>
</evidence>
<dbReference type="InterPro" id="IPR014031">
    <property type="entry name" value="Ketoacyl_synth_C"/>
</dbReference>
<dbReference type="SUPFAM" id="SSF47336">
    <property type="entry name" value="ACP-like"/>
    <property type="match status" value="1"/>
</dbReference>
<organism evidence="8 9">
    <name type="scientific">Flavobacterium collinsii</name>
    <dbReference type="NCBI Taxonomy" id="1114861"/>
    <lineage>
        <taxon>Bacteria</taxon>
        <taxon>Pseudomonadati</taxon>
        <taxon>Bacteroidota</taxon>
        <taxon>Flavobacteriia</taxon>
        <taxon>Flavobacteriales</taxon>
        <taxon>Flavobacteriaceae</taxon>
        <taxon>Flavobacterium</taxon>
    </lineage>
</organism>
<feature type="domain" description="Ketosynthase family 3 (KS3)" evidence="6">
    <location>
        <begin position="6"/>
        <end position="429"/>
    </location>
</feature>
<protein>
    <recommendedName>
        <fullName evidence="10">Carrier domain-containing protein</fullName>
    </recommendedName>
</protein>
<feature type="active site" description="Proton acceptor; for dehydratase activity" evidence="4">
    <location>
        <position position="807"/>
    </location>
</feature>
<dbReference type="Pfam" id="PF16197">
    <property type="entry name" value="KAsynt_C_assoc"/>
    <property type="match status" value="1"/>
</dbReference>
<evidence type="ECO:0000256" key="1">
    <source>
        <dbReference type="ARBA" id="ARBA00022450"/>
    </source>
</evidence>
<dbReference type="Pfam" id="PF14765">
    <property type="entry name" value="PS-DH"/>
    <property type="match status" value="1"/>
</dbReference>
<dbReference type="Gene3D" id="3.40.47.10">
    <property type="match status" value="1"/>
</dbReference>
<dbReference type="SMART" id="SM00823">
    <property type="entry name" value="PKS_PP"/>
    <property type="match status" value="1"/>
</dbReference>
<dbReference type="Pfam" id="PF00109">
    <property type="entry name" value="ketoacyl-synt"/>
    <property type="match status" value="1"/>
</dbReference>
<evidence type="ECO:0000313" key="8">
    <source>
        <dbReference type="EMBL" id="CAA9194245.1"/>
    </source>
</evidence>
<dbReference type="PROSITE" id="PS52004">
    <property type="entry name" value="KS3_2"/>
    <property type="match status" value="1"/>
</dbReference>
<dbReference type="SUPFAM" id="SSF53901">
    <property type="entry name" value="Thiolase-like"/>
    <property type="match status" value="1"/>
</dbReference>
<dbReference type="InterPro" id="IPR036291">
    <property type="entry name" value="NAD(P)-bd_dom_sf"/>
</dbReference>
<keyword evidence="9" id="KW-1185">Reference proteome</keyword>
<dbReference type="SMART" id="SM00825">
    <property type="entry name" value="PKS_KS"/>
    <property type="match status" value="1"/>
</dbReference>
<dbReference type="SMART" id="SM01294">
    <property type="entry name" value="PKS_PP_betabranch"/>
    <property type="match status" value="1"/>
</dbReference>
<dbReference type="PROSITE" id="PS52019">
    <property type="entry name" value="PKS_MFAS_DH"/>
    <property type="match status" value="1"/>
</dbReference>
<evidence type="ECO:0000313" key="9">
    <source>
        <dbReference type="Proteomes" id="UP000474567"/>
    </source>
</evidence>
<gene>
    <name evidence="8" type="ORF">FLACOL7796_00032</name>
</gene>
<dbReference type="PROSITE" id="PS50075">
    <property type="entry name" value="CARRIER"/>
    <property type="match status" value="1"/>
</dbReference>
<dbReference type="InterPro" id="IPR014030">
    <property type="entry name" value="Ketoacyl_synth_N"/>
</dbReference>
<dbReference type="PANTHER" id="PTHR43775:SF37">
    <property type="entry name" value="SI:DKEY-61P9.11"/>
    <property type="match status" value="1"/>
</dbReference>
<name>A0ABM8KCM1_9FLAO</name>
<dbReference type="Pfam" id="PF02801">
    <property type="entry name" value="Ketoacyl-synt_C"/>
    <property type="match status" value="1"/>
</dbReference>
<dbReference type="InterPro" id="IPR020806">
    <property type="entry name" value="PKS_PP-bd"/>
</dbReference>
<dbReference type="SUPFAM" id="SSF51735">
    <property type="entry name" value="NAD(P)-binding Rossmann-fold domains"/>
    <property type="match status" value="1"/>
</dbReference>
<sequence length="1674" mass="187522">MSNVNKNKIAVIGLDCKFPGQSNGPDQFWEALLHKKDGIIPIPSDRWDHSFYYDAQGGKGKTFVDRAGFISDVFDFSPQSFGMSEKEAADIDPQQRLLIQSSWNSIQNAGYKIDAIKEKTGAFFGLSYRDYYDFDIAPNGVNGFTAANPLGTVNAIAAGRVAYLLGLNGPAIQLDTICSSSLMTLHLACQSLLNKECDYALSGGVNCILSPHALVALAQMGALSKSAKCQAFSKQADGYIRGEGVGVLLLKRLEDAERDGDYIYGTVEATATNHDGRSNGLTAPNGKAQVKLIESCLEKAGLSPEDIGYIEAHGTGTYLGDPVELEGLNQVFEASKSPLNPLYVGSVKSNIGHLEPAAGVASLIKSLLILKNNCIPAGLHLEELNPGFKWNEKPIEPVKENRAWETDKKFIGVSAFSMTGANVHAILGKAPQQNENYLTDISAMKWPILISAQNETTLKHYISSLLYSINPNISIASLSHTFLTGREVFEESIYASFTTTEEFIQELEKYQNGVQNAFENVALQRKRKTNQMVLTIANFTDFQPEYLQIWKEQKLFVPSITKTDRMLTNLLGKSLYELTACPATETERKIIHFSQAFIWSDTIVSVLKTDVLLNTSGEGDYLGAVFSELISFEESLLLYILENGLKRNQLLDKIRFGTGNKHWEKLEKASNKEFWLAKKDDASAKTITLNVLNDTKSLSITQTEMVAQLPDFLLYGYAKGVEIDWIQLLGNTVFKKIPLPPTPLATATYISESYKINSRKDPSNFQKSGQNNFIASILHHQITNEQDNRKSFHSFFSPEQDLFIKDHLVNETYIFPGAGYLSMICEALFYLKKDQQIKLKNVQIFQPMSFSSLDEKREVKLDLTYETKNTEEPFSTSGSWEIKSRKEQQEWAIHIKGSFGLRSESTSTQNKKTVSTSNEPLLTPVDTTAFYDYLNLWGVQYGPEFRLINQLQSDERSMKAVVKQHTMPMNLFAAPELLDACMHGLFSAKTFEHFSEPFVPSRYDEINFYRPLHGTIHASGMLLKMESDAMNAQFRFCDPEGTVLMDITSMEVRKILSEFLSTEKENKTVYDEKWKKLDVNTANNQPKTNPDHLVVSKEVWAFINAEQAQQTFSEMAKTAVTLPQIMLLGQESNTILDHNIISFKEITGLLKSLHNNEQLMLFAPPIDDIKGLSRMFALFKDLLLNLPKNLNFRLCTIKGIAINSEEQVNPFHTALWGLARTMPIEGKQKWKGVIDITSIEEAPMLLDSQFKDVFSAHDQLVIREKTLYTPILTTEIDSLPDNLQPKGDWTNPVLITGGLGQMGRVFTEQLVQLGCKKIYLLSRNPAWLEIEDSQTDTFNLSQSQLEFREYIKKCAAKGISISAVSGKVDVTKDMAAIAKLLKKQGVKALNLIHAAGAVTRNKVVHATSEELETEWKAKYEGALQLDKHFGDFNVGFTLYTSSIASLWSGEGVAGYSSANLLLDGLAINRNLQGKRTLSVRFGRFAEKGLMKEQEAQELETLGILTLPMYDAADNALELVEKSTLVTPSIMKVDWQRFSSLYQVPNRNQFLSALAQQNSPSKDDARQDFSYSPDRPLQEIIKELVAEELEIDIHDVDTTIPLFELGLDSIHSLSIRTTLEKLLKIKLSVSLIYDYNTVDLLSEHLDELTQKTSDPVLEKEKSEEELLQLLLEELN</sequence>
<dbReference type="InterPro" id="IPR057326">
    <property type="entry name" value="KR_dom"/>
</dbReference>
<dbReference type="Pfam" id="PF00550">
    <property type="entry name" value="PP-binding"/>
    <property type="match status" value="1"/>
</dbReference>
<feature type="domain" description="PKS/mFAS DH" evidence="7">
    <location>
        <begin position="775"/>
        <end position="1061"/>
    </location>
</feature>
<dbReference type="InterPro" id="IPR016039">
    <property type="entry name" value="Thiolase-like"/>
</dbReference>
<evidence type="ECO:0008006" key="10">
    <source>
        <dbReference type="Google" id="ProtNLM"/>
    </source>
</evidence>
<evidence type="ECO:0000259" key="7">
    <source>
        <dbReference type="PROSITE" id="PS52019"/>
    </source>
</evidence>
<dbReference type="InterPro" id="IPR032821">
    <property type="entry name" value="PKS_assoc"/>
</dbReference>
<dbReference type="Proteomes" id="UP000474567">
    <property type="component" value="Unassembled WGS sequence"/>
</dbReference>
<comment type="caution">
    <text evidence="8">The sequence shown here is derived from an EMBL/GenBank/DDBJ whole genome shotgun (WGS) entry which is preliminary data.</text>
</comment>
<dbReference type="SMART" id="SM00822">
    <property type="entry name" value="PKS_KR"/>
    <property type="match status" value="1"/>
</dbReference>
<dbReference type="Gene3D" id="1.10.1240.100">
    <property type="match status" value="1"/>
</dbReference>
<dbReference type="Pfam" id="PF08659">
    <property type="entry name" value="KR"/>
    <property type="match status" value="1"/>
</dbReference>
<dbReference type="CDD" id="cd00833">
    <property type="entry name" value="PKS"/>
    <property type="match status" value="1"/>
</dbReference>
<keyword evidence="3" id="KW-0808">Transferase</keyword>
<dbReference type="Gene3D" id="3.40.50.720">
    <property type="entry name" value="NAD(P)-binding Rossmann-like Domain"/>
    <property type="match status" value="1"/>
</dbReference>
<keyword evidence="1" id="KW-0596">Phosphopantetheine</keyword>
<evidence type="ECO:0000256" key="4">
    <source>
        <dbReference type="PROSITE-ProRule" id="PRU01363"/>
    </source>
</evidence>
<keyword evidence="2" id="KW-0597">Phosphoprotein</keyword>
<evidence type="ECO:0000256" key="2">
    <source>
        <dbReference type="ARBA" id="ARBA00022553"/>
    </source>
</evidence>
<dbReference type="PANTHER" id="PTHR43775">
    <property type="entry name" value="FATTY ACID SYNTHASE"/>
    <property type="match status" value="1"/>
</dbReference>
<feature type="region of interest" description="C-terminal hotdog fold" evidence="4">
    <location>
        <begin position="922"/>
        <end position="1061"/>
    </location>
</feature>